<dbReference type="AlphaFoldDB" id="A0AA40AMI0"/>
<accession>A0AA40AMI0</accession>
<organism evidence="2 3">
    <name type="scientific">Lasiosphaeria miniovina</name>
    <dbReference type="NCBI Taxonomy" id="1954250"/>
    <lineage>
        <taxon>Eukaryota</taxon>
        <taxon>Fungi</taxon>
        <taxon>Dikarya</taxon>
        <taxon>Ascomycota</taxon>
        <taxon>Pezizomycotina</taxon>
        <taxon>Sordariomycetes</taxon>
        <taxon>Sordariomycetidae</taxon>
        <taxon>Sordariales</taxon>
        <taxon>Lasiosphaeriaceae</taxon>
        <taxon>Lasiosphaeria</taxon>
    </lineage>
</organism>
<dbReference type="Proteomes" id="UP001172101">
    <property type="component" value="Unassembled WGS sequence"/>
</dbReference>
<proteinExistence type="predicted"/>
<dbReference type="EMBL" id="JAUIRO010000004">
    <property type="protein sequence ID" value="KAK0718586.1"/>
    <property type="molecule type" value="Genomic_DNA"/>
</dbReference>
<dbReference type="GeneID" id="85325404"/>
<sequence length="227" mass="25432">MKSLADSQFGKRYGSGSRSRRQFSENNRNTFSPGPRGLWPRINYPSVSVFLLSFPLSSSASQSISLRLHPKTTVSSRTLFSTIYSRVTRQHTPTQIARMDVTSYMYPHIHPVLQLNRDLAQFGVFVAVTDVQGVEHMQRTFQAQPAAGGHRMAVLPLADLDGPARVALFCRNLPALLLPLRVFIIRAHGVEITFADVESALFALRYRRPIFMVGYWAAAPVSAMFFS</sequence>
<evidence type="ECO:0000313" key="3">
    <source>
        <dbReference type="Proteomes" id="UP001172101"/>
    </source>
</evidence>
<name>A0AA40AMI0_9PEZI</name>
<evidence type="ECO:0000313" key="2">
    <source>
        <dbReference type="EMBL" id="KAK0718586.1"/>
    </source>
</evidence>
<gene>
    <name evidence="2" type="ORF">B0T26DRAFT_713655</name>
</gene>
<evidence type="ECO:0000256" key="1">
    <source>
        <dbReference type="SAM" id="MobiDB-lite"/>
    </source>
</evidence>
<reference evidence="2" key="1">
    <citation type="submission" date="2023-06" db="EMBL/GenBank/DDBJ databases">
        <title>Genome-scale phylogeny and comparative genomics of the fungal order Sordariales.</title>
        <authorList>
            <consortium name="Lawrence Berkeley National Laboratory"/>
            <person name="Hensen N."/>
            <person name="Bonometti L."/>
            <person name="Westerberg I."/>
            <person name="Brannstrom I.O."/>
            <person name="Guillou S."/>
            <person name="Cros-Aarteil S."/>
            <person name="Calhoun S."/>
            <person name="Haridas S."/>
            <person name="Kuo A."/>
            <person name="Mondo S."/>
            <person name="Pangilinan J."/>
            <person name="Riley R."/>
            <person name="LaButti K."/>
            <person name="Andreopoulos B."/>
            <person name="Lipzen A."/>
            <person name="Chen C."/>
            <person name="Yanf M."/>
            <person name="Daum C."/>
            <person name="Ng V."/>
            <person name="Clum A."/>
            <person name="Steindorff A."/>
            <person name="Ohm R."/>
            <person name="Martin F."/>
            <person name="Silar P."/>
            <person name="Natvig D."/>
            <person name="Lalanne C."/>
            <person name="Gautier V."/>
            <person name="Ament-velasquez S.L."/>
            <person name="Kruys A."/>
            <person name="Hutchinson M.I."/>
            <person name="Powell A.J."/>
            <person name="Barry K."/>
            <person name="Miller A.N."/>
            <person name="Grigoriev I.V."/>
            <person name="Debuchy R."/>
            <person name="Gladieux P."/>
            <person name="Thoren M.H."/>
            <person name="Johannesson H."/>
        </authorList>
    </citation>
    <scope>NUCLEOTIDE SEQUENCE</scope>
    <source>
        <strain evidence="2">SMH2392-1A</strain>
    </source>
</reference>
<keyword evidence="3" id="KW-1185">Reference proteome</keyword>
<dbReference type="RefSeq" id="XP_060297379.1">
    <property type="nucleotide sequence ID" value="XM_060442134.1"/>
</dbReference>
<feature type="region of interest" description="Disordered" evidence="1">
    <location>
        <begin position="1"/>
        <end position="35"/>
    </location>
</feature>
<comment type="caution">
    <text evidence="2">The sequence shown here is derived from an EMBL/GenBank/DDBJ whole genome shotgun (WGS) entry which is preliminary data.</text>
</comment>
<protein>
    <submittedName>
        <fullName evidence="2">Uncharacterized protein</fullName>
    </submittedName>
</protein>